<feature type="transmembrane region" description="Helical" evidence="5">
    <location>
        <begin position="74"/>
        <end position="92"/>
    </location>
</feature>
<feature type="transmembrane region" description="Helical" evidence="5">
    <location>
        <begin position="207"/>
        <end position="225"/>
    </location>
</feature>
<dbReference type="Proteomes" id="UP001060261">
    <property type="component" value="Chromosome"/>
</dbReference>
<dbReference type="RefSeq" id="WP_260559405.1">
    <property type="nucleotide sequence ID" value="NZ_BAABEC010000179.1"/>
</dbReference>
<evidence type="ECO:0000256" key="3">
    <source>
        <dbReference type="ARBA" id="ARBA00022989"/>
    </source>
</evidence>
<comment type="subcellular location">
    <subcellularLocation>
        <location evidence="1">Membrane</location>
        <topology evidence="1">Multi-pass membrane protein</topology>
    </subcellularLocation>
</comment>
<name>A0ABY5YFE0_9DEIO</name>
<proteinExistence type="predicted"/>
<dbReference type="InterPro" id="IPR007016">
    <property type="entry name" value="O-antigen_ligase-rel_domated"/>
</dbReference>
<evidence type="ECO:0000259" key="6">
    <source>
        <dbReference type="Pfam" id="PF04932"/>
    </source>
</evidence>
<feature type="transmembrane region" description="Helical" evidence="5">
    <location>
        <begin position="330"/>
        <end position="353"/>
    </location>
</feature>
<feature type="domain" description="O-antigen ligase-related" evidence="6">
    <location>
        <begin position="196"/>
        <end position="340"/>
    </location>
</feature>
<feature type="transmembrane region" description="Helical" evidence="5">
    <location>
        <begin position="104"/>
        <end position="125"/>
    </location>
</feature>
<evidence type="ECO:0000256" key="5">
    <source>
        <dbReference type="SAM" id="Phobius"/>
    </source>
</evidence>
<organism evidence="7 8">
    <name type="scientific">Deinococcus rubellus</name>
    <dbReference type="NCBI Taxonomy" id="1889240"/>
    <lineage>
        <taxon>Bacteria</taxon>
        <taxon>Thermotogati</taxon>
        <taxon>Deinococcota</taxon>
        <taxon>Deinococci</taxon>
        <taxon>Deinococcales</taxon>
        <taxon>Deinococcaceae</taxon>
        <taxon>Deinococcus</taxon>
    </lineage>
</organism>
<keyword evidence="8" id="KW-1185">Reference proteome</keyword>
<reference evidence="7" key="1">
    <citation type="submission" date="2022-09" db="EMBL/GenBank/DDBJ databases">
        <title>genome sequence of Deinococcus rubellus.</title>
        <authorList>
            <person name="Srinivasan S."/>
        </authorList>
    </citation>
    <scope>NUCLEOTIDE SEQUENCE</scope>
    <source>
        <strain evidence="7">Ant6</strain>
    </source>
</reference>
<gene>
    <name evidence="7" type="ORF">N0D28_10105</name>
</gene>
<feature type="transmembrane region" description="Helical" evidence="5">
    <location>
        <begin position="237"/>
        <end position="260"/>
    </location>
</feature>
<feature type="transmembrane region" description="Helical" evidence="5">
    <location>
        <begin position="12"/>
        <end position="36"/>
    </location>
</feature>
<accession>A0ABY5YFE0</accession>
<keyword evidence="4 5" id="KW-0472">Membrane</keyword>
<evidence type="ECO:0000256" key="4">
    <source>
        <dbReference type="ARBA" id="ARBA00023136"/>
    </source>
</evidence>
<evidence type="ECO:0000256" key="2">
    <source>
        <dbReference type="ARBA" id="ARBA00022692"/>
    </source>
</evidence>
<dbReference type="Pfam" id="PF04932">
    <property type="entry name" value="Wzy_C"/>
    <property type="match status" value="1"/>
</dbReference>
<evidence type="ECO:0000313" key="8">
    <source>
        <dbReference type="Proteomes" id="UP001060261"/>
    </source>
</evidence>
<sequence length="408" mass="46460">MIGIFLLLGERIIFLYNGNAVLVLQWLITILALLTVFRTNKFSKPEGFYYWTIYALCVLFYLCISTFFSQVSVGVIYGFTQVIFPIFFYILVNHSYNLSKSENLTKVIVFVAILHAIWSSIQVFYKLPENAPSIFRELLIWDKNIQALYSSSYVLYGRGTGGFINPNELGLWAALCLCWGIYERKSFYKNALITSSVISLINSQSRGSVSAVLVILVLLLIKKILDSKNFRITNRAFYLIALSILTSILVLAYSQFAIIIKDLGDYVGFDRYGSAASILTTGVNADLSFETRTQVWDEIVRYVNARPFGTLSPPQTVVSFAPDNQYMYNYLQGGIFLLILSTIPLIVWSKNLYIWMFQRNKDRNAVLGLMTVVLIVNSVSATPYQYTSFTLFWMFLAIQRNVGDRSLS</sequence>
<evidence type="ECO:0000313" key="7">
    <source>
        <dbReference type="EMBL" id="UWX63112.1"/>
    </source>
</evidence>
<dbReference type="EMBL" id="CP104213">
    <property type="protein sequence ID" value="UWX63112.1"/>
    <property type="molecule type" value="Genomic_DNA"/>
</dbReference>
<keyword evidence="3 5" id="KW-1133">Transmembrane helix</keyword>
<protein>
    <recommendedName>
        <fullName evidence="6">O-antigen ligase-related domain-containing protein</fullName>
    </recommendedName>
</protein>
<feature type="transmembrane region" description="Helical" evidence="5">
    <location>
        <begin position="365"/>
        <end position="386"/>
    </location>
</feature>
<keyword evidence="2 5" id="KW-0812">Transmembrane</keyword>
<evidence type="ECO:0000256" key="1">
    <source>
        <dbReference type="ARBA" id="ARBA00004141"/>
    </source>
</evidence>
<feature type="transmembrane region" description="Helical" evidence="5">
    <location>
        <begin position="48"/>
        <end position="68"/>
    </location>
</feature>